<dbReference type="Pfam" id="PF01490">
    <property type="entry name" value="Aa_trans"/>
    <property type="match status" value="1"/>
</dbReference>
<feature type="domain" description="Amino acid transporter transmembrane" evidence="7">
    <location>
        <begin position="67"/>
        <end position="479"/>
    </location>
</feature>
<feature type="transmembrane region" description="Helical" evidence="6">
    <location>
        <begin position="286"/>
        <end position="308"/>
    </location>
</feature>
<comment type="subcellular location">
    <subcellularLocation>
        <location evidence="1">Membrane</location>
        <topology evidence="1">Multi-pass membrane protein</topology>
    </subcellularLocation>
</comment>
<evidence type="ECO:0000256" key="4">
    <source>
        <dbReference type="ARBA" id="ARBA00022989"/>
    </source>
</evidence>
<comment type="similarity">
    <text evidence="2">Belongs to the amino acid/polyamine transporter 2 family.</text>
</comment>
<dbReference type="Proteomes" id="UP001152649">
    <property type="component" value="Unassembled WGS sequence"/>
</dbReference>
<feature type="transmembrane region" description="Helical" evidence="6">
    <location>
        <begin position="328"/>
        <end position="349"/>
    </location>
</feature>
<dbReference type="Gene3D" id="1.20.1740.10">
    <property type="entry name" value="Amino acid/polyamine transporter I"/>
    <property type="match status" value="1"/>
</dbReference>
<feature type="transmembrane region" description="Helical" evidence="6">
    <location>
        <begin position="390"/>
        <end position="411"/>
    </location>
</feature>
<dbReference type="OrthoDB" id="40134at2759"/>
<keyword evidence="3 6" id="KW-0812">Transmembrane</keyword>
<accession>A0A9W4JY04</accession>
<protein>
    <recommendedName>
        <fullName evidence="7">Amino acid transporter transmembrane domain-containing protein</fullName>
    </recommendedName>
</protein>
<dbReference type="PANTHER" id="PTHR22950:SF683">
    <property type="entry name" value="AMINO ACID TRANSPORTER (EUROFUNG)"/>
    <property type="match status" value="1"/>
</dbReference>
<evidence type="ECO:0000313" key="9">
    <source>
        <dbReference type="Proteomes" id="UP001152649"/>
    </source>
</evidence>
<evidence type="ECO:0000256" key="3">
    <source>
        <dbReference type="ARBA" id="ARBA00022692"/>
    </source>
</evidence>
<feature type="transmembrane region" description="Helical" evidence="6">
    <location>
        <begin position="205"/>
        <end position="226"/>
    </location>
</feature>
<name>A0A9W4JY04_9EURO</name>
<comment type="caution">
    <text evidence="8">The sequence shown here is derived from an EMBL/GenBank/DDBJ whole genome shotgun (WGS) entry which is preliminary data.</text>
</comment>
<feature type="transmembrane region" description="Helical" evidence="6">
    <location>
        <begin position="253"/>
        <end position="274"/>
    </location>
</feature>
<dbReference type="GO" id="GO:0015179">
    <property type="term" value="F:L-amino acid transmembrane transporter activity"/>
    <property type="evidence" value="ECO:0007669"/>
    <property type="project" value="TreeGrafter"/>
</dbReference>
<feature type="transmembrane region" description="Helical" evidence="6">
    <location>
        <begin position="96"/>
        <end position="117"/>
    </location>
</feature>
<evidence type="ECO:0000259" key="7">
    <source>
        <dbReference type="Pfam" id="PF01490"/>
    </source>
</evidence>
<dbReference type="GO" id="GO:0016020">
    <property type="term" value="C:membrane"/>
    <property type="evidence" value="ECO:0007669"/>
    <property type="project" value="UniProtKB-SubCell"/>
</dbReference>
<keyword evidence="4 6" id="KW-1133">Transmembrane helix</keyword>
<dbReference type="PANTHER" id="PTHR22950">
    <property type="entry name" value="AMINO ACID TRANSPORTER"/>
    <property type="match status" value="1"/>
</dbReference>
<keyword evidence="9" id="KW-1185">Reference proteome</keyword>
<feature type="transmembrane region" description="Helical" evidence="6">
    <location>
        <begin position="455"/>
        <end position="476"/>
    </location>
</feature>
<reference evidence="8" key="1">
    <citation type="submission" date="2021-07" db="EMBL/GenBank/DDBJ databases">
        <authorList>
            <person name="Branca A.L. A."/>
        </authorList>
    </citation>
    <scope>NUCLEOTIDE SEQUENCE</scope>
</reference>
<dbReference type="InterPro" id="IPR013057">
    <property type="entry name" value="AA_transpt_TM"/>
</dbReference>
<dbReference type="EMBL" id="CAJVPG010000443">
    <property type="protein sequence ID" value="CAG8420976.1"/>
    <property type="molecule type" value="Genomic_DNA"/>
</dbReference>
<dbReference type="AlphaFoldDB" id="A0A9W4JY04"/>
<feature type="transmembrane region" description="Helical" evidence="6">
    <location>
        <begin position="423"/>
        <end position="443"/>
    </location>
</feature>
<sequence>MKKETNSNVDLDTIVPTQSSVGEVFASKTIQDDAVFGEIQEGDTNYRNVSLEYLTFSSNCANYNQVGWVGTTALLIKTQIGLGVLSMPKVFDTLGIIPGIILLVVIAGMTTWSNWMVGVFKINHPSVYGIDDVGQMLFGRVGFELFGAAYTLYWIFSGGSALLSISISFNALSDHATCTAVFVAVAAIIAIMFSSIQTLGRMSWLAWIGAACIIISVFIVTIAVGVQGHPPRIDGVILESDYRLIGSPSFTEAMTAISTICLTYAGTPACFNIISEMRDPRYYNRALAICQTLVTVIYIVVGTVVYYYCGSHVASPALGSAGPVIKKVSYGFALPGLCVSAIVLLHVSIHQMTLAGVRILFKFLTTSKLPAKHVFIRILRGSKHLTGQTMIHWVTWLGSTFTIVAIAYIVASSVPVFSDLVSLVGALLATPLCFQPMGCMWLYDNWATGKQEKSLRWMLMVGWCVLIILTGFFFTIGGTYSSVKSISDSYSQSGGSSAWSCANNDL</sequence>
<keyword evidence="5 6" id="KW-0472">Membrane</keyword>
<evidence type="ECO:0000256" key="2">
    <source>
        <dbReference type="ARBA" id="ARBA00008066"/>
    </source>
</evidence>
<gene>
    <name evidence="8" type="ORF">PSALAMII_LOCUS9869</name>
</gene>
<organism evidence="8 9">
    <name type="scientific">Penicillium salamii</name>
    <dbReference type="NCBI Taxonomy" id="1612424"/>
    <lineage>
        <taxon>Eukaryota</taxon>
        <taxon>Fungi</taxon>
        <taxon>Dikarya</taxon>
        <taxon>Ascomycota</taxon>
        <taxon>Pezizomycotina</taxon>
        <taxon>Eurotiomycetes</taxon>
        <taxon>Eurotiomycetidae</taxon>
        <taxon>Eurotiales</taxon>
        <taxon>Aspergillaceae</taxon>
        <taxon>Penicillium</taxon>
    </lineage>
</organism>
<feature type="transmembrane region" description="Helical" evidence="6">
    <location>
        <begin position="176"/>
        <end position="193"/>
    </location>
</feature>
<proteinExistence type="inferred from homology"/>
<evidence type="ECO:0000256" key="1">
    <source>
        <dbReference type="ARBA" id="ARBA00004141"/>
    </source>
</evidence>
<feature type="transmembrane region" description="Helical" evidence="6">
    <location>
        <begin position="137"/>
        <end position="156"/>
    </location>
</feature>
<evidence type="ECO:0000256" key="6">
    <source>
        <dbReference type="SAM" id="Phobius"/>
    </source>
</evidence>
<evidence type="ECO:0000256" key="5">
    <source>
        <dbReference type="ARBA" id="ARBA00023136"/>
    </source>
</evidence>
<evidence type="ECO:0000313" key="8">
    <source>
        <dbReference type="EMBL" id="CAG8420976.1"/>
    </source>
</evidence>